<reference evidence="2" key="2">
    <citation type="submission" date="2020-10" db="UniProtKB">
        <authorList>
            <consortium name="WormBaseParasite"/>
        </authorList>
    </citation>
    <scope>IDENTIFICATION</scope>
</reference>
<reference evidence="1" key="1">
    <citation type="journal article" date="2013" name="Genetics">
        <title>The draft genome and transcriptome of Panagrellus redivivus are shaped by the harsh demands of a free-living lifestyle.</title>
        <authorList>
            <person name="Srinivasan J."/>
            <person name="Dillman A.R."/>
            <person name="Macchietto M.G."/>
            <person name="Heikkinen L."/>
            <person name="Lakso M."/>
            <person name="Fracchia K.M."/>
            <person name="Antoshechkin I."/>
            <person name="Mortazavi A."/>
            <person name="Wong G."/>
            <person name="Sternberg P.W."/>
        </authorList>
    </citation>
    <scope>NUCLEOTIDE SEQUENCE [LARGE SCALE GENOMIC DNA]</scope>
    <source>
        <strain evidence="1">MT8872</strain>
    </source>
</reference>
<keyword evidence="1" id="KW-1185">Reference proteome</keyword>
<protein>
    <submittedName>
        <fullName evidence="2">ANF_receptor domain-containing protein</fullName>
    </submittedName>
</protein>
<name>A0A7E4VSC3_PANRE</name>
<dbReference type="WBParaSite" id="Pan_g23587.t1">
    <property type="protein sequence ID" value="Pan_g23587.t1"/>
    <property type="gene ID" value="Pan_g23587"/>
</dbReference>
<organism evidence="1 2">
    <name type="scientific">Panagrellus redivivus</name>
    <name type="common">Microworm</name>
    <dbReference type="NCBI Taxonomy" id="6233"/>
    <lineage>
        <taxon>Eukaryota</taxon>
        <taxon>Metazoa</taxon>
        <taxon>Ecdysozoa</taxon>
        <taxon>Nematoda</taxon>
        <taxon>Chromadorea</taxon>
        <taxon>Rhabditida</taxon>
        <taxon>Tylenchina</taxon>
        <taxon>Panagrolaimomorpha</taxon>
        <taxon>Panagrolaimoidea</taxon>
        <taxon>Panagrolaimidae</taxon>
        <taxon>Panagrellus</taxon>
    </lineage>
</organism>
<evidence type="ECO:0000313" key="2">
    <source>
        <dbReference type="WBParaSite" id="Pan_g23587.t1"/>
    </source>
</evidence>
<sequence>MEAPVMEVAFGVSTTVPAACSYNTVTKKTNCFTCPRFDYNRLKKTATEIFEFLADQLPEYASPGHVVWSGAFSDAEKTSLQNIADDLGFTKIAIINVDTAWSLHLLSFLNKPLPENALIALIVDLSHILEGSLYRVVDGKLIRVRLTYQTAVGSGGSQLTYELVEKFRHHFIGDRNVEHVIVEHDGDSLNYSDIFHDSKVTNIRHGFGNIAMGALIRARVLQGDARFVNYDIITKTDASLDVSN</sequence>
<proteinExistence type="predicted"/>
<dbReference type="Proteomes" id="UP000492821">
    <property type="component" value="Unassembled WGS sequence"/>
</dbReference>
<evidence type="ECO:0000313" key="1">
    <source>
        <dbReference type="Proteomes" id="UP000492821"/>
    </source>
</evidence>
<dbReference type="AlphaFoldDB" id="A0A7E4VSC3"/>
<accession>A0A7E4VSC3</accession>